<name>A0AAV4T772_9ARAC</name>
<dbReference type="EMBL" id="BPLQ01008838">
    <property type="protein sequence ID" value="GIY39768.1"/>
    <property type="molecule type" value="Genomic_DNA"/>
</dbReference>
<dbReference type="Proteomes" id="UP001054837">
    <property type="component" value="Unassembled WGS sequence"/>
</dbReference>
<organism evidence="1 2">
    <name type="scientific">Caerostris darwini</name>
    <dbReference type="NCBI Taxonomy" id="1538125"/>
    <lineage>
        <taxon>Eukaryota</taxon>
        <taxon>Metazoa</taxon>
        <taxon>Ecdysozoa</taxon>
        <taxon>Arthropoda</taxon>
        <taxon>Chelicerata</taxon>
        <taxon>Arachnida</taxon>
        <taxon>Araneae</taxon>
        <taxon>Araneomorphae</taxon>
        <taxon>Entelegynae</taxon>
        <taxon>Araneoidea</taxon>
        <taxon>Araneidae</taxon>
        <taxon>Caerostris</taxon>
    </lineage>
</organism>
<proteinExistence type="predicted"/>
<sequence length="105" mass="12716">MDVFCRQLQGYYIKRHSRKSKVKAIRSNFNTDRDGLYFQTYDRKHNNRPSKTQAIYKISSIDIHGLSVHPERWQKTEDKIADYYRPRQSNIHFTLWITSEMVFSK</sequence>
<comment type="caution">
    <text evidence="1">The sequence shown here is derived from an EMBL/GenBank/DDBJ whole genome shotgun (WGS) entry which is preliminary data.</text>
</comment>
<keyword evidence="2" id="KW-1185">Reference proteome</keyword>
<gene>
    <name evidence="1" type="ORF">CDAR_69931</name>
</gene>
<protein>
    <submittedName>
        <fullName evidence="1">Uncharacterized protein</fullName>
    </submittedName>
</protein>
<accession>A0AAV4T772</accession>
<evidence type="ECO:0000313" key="2">
    <source>
        <dbReference type="Proteomes" id="UP001054837"/>
    </source>
</evidence>
<evidence type="ECO:0000313" key="1">
    <source>
        <dbReference type="EMBL" id="GIY39768.1"/>
    </source>
</evidence>
<reference evidence="1 2" key="1">
    <citation type="submission" date="2021-06" db="EMBL/GenBank/DDBJ databases">
        <title>Caerostris darwini draft genome.</title>
        <authorList>
            <person name="Kono N."/>
            <person name="Arakawa K."/>
        </authorList>
    </citation>
    <scope>NUCLEOTIDE SEQUENCE [LARGE SCALE GENOMIC DNA]</scope>
</reference>
<dbReference type="AlphaFoldDB" id="A0AAV4T772"/>